<accession>A0A9P3HMZ3</accession>
<comment type="caution">
    <text evidence="2">The sequence shown here is derived from an EMBL/GenBank/DDBJ whole genome shotgun (WGS) entry which is preliminary data.</text>
</comment>
<name>A0A9P3HMZ3_9FUNG</name>
<evidence type="ECO:0000313" key="2">
    <source>
        <dbReference type="EMBL" id="GJJ79098.1"/>
    </source>
</evidence>
<gene>
    <name evidence="2" type="ORF">EMPS_11457</name>
</gene>
<feature type="region of interest" description="Disordered" evidence="1">
    <location>
        <begin position="276"/>
        <end position="346"/>
    </location>
</feature>
<feature type="region of interest" description="Disordered" evidence="1">
    <location>
        <begin position="1"/>
        <end position="20"/>
    </location>
</feature>
<organism evidence="2 3">
    <name type="scientific">Entomortierella parvispora</name>
    <dbReference type="NCBI Taxonomy" id="205924"/>
    <lineage>
        <taxon>Eukaryota</taxon>
        <taxon>Fungi</taxon>
        <taxon>Fungi incertae sedis</taxon>
        <taxon>Mucoromycota</taxon>
        <taxon>Mortierellomycotina</taxon>
        <taxon>Mortierellomycetes</taxon>
        <taxon>Mortierellales</taxon>
        <taxon>Mortierellaceae</taxon>
        <taxon>Entomortierella</taxon>
    </lineage>
</organism>
<evidence type="ECO:0000256" key="1">
    <source>
        <dbReference type="SAM" id="MobiDB-lite"/>
    </source>
</evidence>
<reference evidence="2" key="1">
    <citation type="submission" date="2021-11" db="EMBL/GenBank/DDBJ databases">
        <authorList>
            <person name="Herlambang A."/>
            <person name="Guo Y."/>
            <person name="Takashima Y."/>
            <person name="Nishizawa T."/>
        </authorList>
    </citation>
    <scope>NUCLEOTIDE SEQUENCE</scope>
    <source>
        <strain evidence="2">E1425</strain>
    </source>
</reference>
<feature type="compositionally biased region" description="Low complexity" evidence="1">
    <location>
        <begin position="302"/>
        <end position="316"/>
    </location>
</feature>
<dbReference type="OrthoDB" id="2262261at2759"/>
<evidence type="ECO:0000313" key="3">
    <source>
        <dbReference type="Proteomes" id="UP000827284"/>
    </source>
</evidence>
<feature type="compositionally biased region" description="Low complexity" evidence="1">
    <location>
        <begin position="41"/>
        <end position="71"/>
    </location>
</feature>
<feature type="region of interest" description="Disordered" evidence="1">
    <location>
        <begin position="179"/>
        <end position="230"/>
    </location>
</feature>
<reference evidence="2" key="2">
    <citation type="journal article" date="2022" name="Microbiol. Resour. Announc.">
        <title>Whole-Genome Sequence of Entomortierella parvispora E1425, a Mucoromycotan Fungus Associated with Burkholderiaceae-Related Endosymbiotic Bacteria.</title>
        <authorList>
            <person name="Herlambang A."/>
            <person name="Guo Y."/>
            <person name="Takashima Y."/>
            <person name="Narisawa K."/>
            <person name="Ohta H."/>
            <person name="Nishizawa T."/>
        </authorList>
    </citation>
    <scope>NUCLEOTIDE SEQUENCE</scope>
    <source>
        <strain evidence="2">E1425</strain>
    </source>
</reference>
<dbReference type="AlphaFoldDB" id="A0A9P3HMZ3"/>
<dbReference type="Proteomes" id="UP000827284">
    <property type="component" value="Unassembled WGS sequence"/>
</dbReference>
<protein>
    <submittedName>
        <fullName evidence="2">Uncharacterized protein</fullName>
    </submittedName>
</protein>
<proteinExistence type="predicted"/>
<sequence>MSSAEVLSPASPVAVRPRRGLASIKTMFSTKRHTITQIPGADSAATTPSTATTAEPAADSPLSTPSTTGSGHKSQGSVSSIFAANPKKTQEKLAEKEKKAQEKAAIQLSTVDDHGAFLPPTPLEKGYKDHFKDNDEDYFYTIISTPPDRVRTFLSAASTISPGMFSTPASKIKRHTIGSFPASAGRHSSRPSWSSTDSSASGASMSSVEEEADMTSSSSSLPPVVPPKDDHFVVAAPTKKSQVSNSNKTPGHRVQASSFLTGVSNDEFEDLTDALSDSIGSSFMPASPSSVPELMSDEEGSESSSAQSSPRHSTASLQKTDAVMEGRKKAHQQVEESFGGDLRLSH</sequence>
<feature type="region of interest" description="Disordered" evidence="1">
    <location>
        <begin position="25"/>
        <end position="101"/>
    </location>
</feature>
<feature type="compositionally biased region" description="Basic and acidic residues" evidence="1">
    <location>
        <begin position="88"/>
        <end position="101"/>
    </location>
</feature>
<keyword evidence="3" id="KW-1185">Reference proteome</keyword>
<dbReference type="EMBL" id="BQFW01000015">
    <property type="protein sequence ID" value="GJJ79098.1"/>
    <property type="molecule type" value="Genomic_DNA"/>
</dbReference>
<feature type="compositionally biased region" description="Low complexity" evidence="1">
    <location>
        <begin position="183"/>
        <end position="207"/>
    </location>
</feature>
<feature type="compositionally biased region" description="Polar residues" evidence="1">
    <location>
        <begin position="72"/>
        <end position="82"/>
    </location>
</feature>